<dbReference type="RefSeq" id="WP_095329900.1">
    <property type="nucleotide sequence ID" value="NZ_CP053315.1"/>
</dbReference>
<reference evidence="2 3" key="1">
    <citation type="submission" date="2017-07" db="EMBL/GenBank/DDBJ databases">
        <title>Isolation and whole genome analysis of endospore-forming bacteria from heroin.</title>
        <authorList>
            <person name="Kalinowski J."/>
            <person name="Ahrens B."/>
            <person name="Al-Dilaimi A."/>
            <person name="Winkler A."/>
            <person name="Wibberg D."/>
            <person name="Schleenbecker U."/>
            <person name="Ruckert C."/>
            <person name="Wolfel R."/>
            <person name="Grass G."/>
        </authorList>
    </citation>
    <scope>NUCLEOTIDE SEQUENCE [LARGE SCALE GENOMIC DNA]</scope>
    <source>
        <strain evidence="2 3">7521-2</strain>
    </source>
</reference>
<feature type="region of interest" description="Disordered" evidence="1">
    <location>
        <begin position="61"/>
        <end position="124"/>
    </location>
</feature>
<gene>
    <name evidence="2" type="ORF">CHH57_08880</name>
</gene>
<proteinExistence type="predicted"/>
<evidence type="ECO:0000256" key="1">
    <source>
        <dbReference type="SAM" id="MobiDB-lite"/>
    </source>
</evidence>
<protein>
    <recommendedName>
        <fullName evidence="4">Transporter</fullName>
    </recommendedName>
</protein>
<feature type="compositionally biased region" description="Polar residues" evidence="1">
    <location>
        <begin position="112"/>
        <end position="124"/>
    </location>
</feature>
<organism evidence="2 3">
    <name type="scientific">Niallia circulans</name>
    <name type="common">Bacillus circulans</name>
    <dbReference type="NCBI Taxonomy" id="1397"/>
    <lineage>
        <taxon>Bacteria</taxon>
        <taxon>Bacillati</taxon>
        <taxon>Bacillota</taxon>
        <taxon>Bacilli</taxon>
        <taxon>Bacillales</taxon>
        <taxon>Bacillaceae</taxon>
        <taxon>Niallia</taxon>
    </lineage>
</organism>
<accession>A0AA91Z131</accession>
<evidence type="ECO:0000313" key="2">
    <source>
        <dbReference type="EMBL" id="PAD83602.1"/>
    </source>
</evidence>
<sequence length="187" mass="20923">MRTRKLFTAPQMGYLHRVIQKLERGIVMYFQPYYAHYGQQSFLPQYRMVSLLKGGESRMTPPSIGGGAVPPSPPSGGGILPPFPGGEQPPPPVGGSPAYPDAPPIGGGTDPGSPQLNQSQASTSTVESMSIRPCIFRFTYIWLENGKGFWFFPTLIGRHSIAGYRWQKKYWIYYRTDTNRIRSFQCI</sequence>
<feature type="compositionally biased region" description="Pro residues" evidence="1">
    <location>
        <begin position="81"/>
        <end position="94"/>
    </location>
</feature>
<dbReference type="AlphaFoldDB" id="A0AA91Z131"/>
<evidence type="ECO:0008006" key="4">
    <source>
        <dbReference type="Google" id="ProtNLM"/>
    </source>
</evidence>
<evidence type="ECO:0000313" key="3">
    <source>
        <dbReference type="Proteomes" id="UP000216961"/>
    </source>
</evidence>
<name>A0AA91Z131_NIACI</name>
<dbReference type="Proteomes" id="UP000216961">
    <property type="component" value="Unassembled WGS sequence"/>
</dbReference>
<dbReference type="EMBL" id="NPBQ01000053">
    <property type="protein sequence ID" value="PAD83602.1"/>
    <property type="molecule type" value="Genomic_DNA"/>
</dbReference>
<comment type="caution">
    <text evidence="2">The sequence shown here is derived from an EMBL/GenBank/DDBJ whole genome shotgun (WGS) entry which is preliminary data.</text>
</comment>